<accession>A0A8H6VTQ0</accession>
<sequence>MAYRETAPSTTATREALTSFDILGVIFKACLALDISLEWQNDVRQKITLGAVCKLWKFTLESTPALWSHIILMPQMPQYYIHKVFWLARHARKHLSINLDLSSQLISPFSSSIADLLVAAAKTVTSISVQYSSYSDWDTFVNYISATNPHPNFTSLRRFSATRSVSSWSAFDADLPRLFPGAAVDLQHLHLDGLPLSSFVVGPNLISLALTNLVQDHPASSDFAATFLDSLRQTPHLETLIIDVNESFTTRFDTHRPLTLPCLHTLSFLCNMQSPHPCGFLISLIKLPKLHTLSLGLASNHNSHNFISANETHLSTITLLRLIGHISLYIDLTSGPAKLLSSLTGSKLRHLDFLNTGGLFTFDAERQLWVQTQFLEILAHALTLPAVRLLVIRPLRSTPHSPSATDLIRSLLEPVSTRGEVKHIFEEHALCPVSGGGHSNCGRLWSWDFEGLQQASRASHSTPGIRPLPSNYI</sequence>
<dbReference type="Proteomes" id="UP000636479">
    <property type="component" value="Unassembled WGS sequence"/>
</dbReference>
<name>A0A8H6VTQ0_9AGAR</name>
<proteinExistence type="predicted"/>
<evidence type="ECO:0000313" key="1">
    <source>
        <dbReference type="EMBL" id="KAF7293564.1"/>
    </source>
</evidence>
<evidence type="ECO:0000313" key="2">
    <source>
        <dbReference type="Proteomes" id="UP000636479"/>
    </source>
</evidence>
<dbReference type="RefSeq" id="XP_037215727.1">
    <property type="nucleotide sequence ID" value="XM_037367895.1"/>
</dbReference>
<gene>
    <name evidence="1" type="ORF">MIND_01135000</name>
</gene>
<dbReference type="AlphaFoldDB" id="A0A8H6VTQ0"/>
<evidence type="ECO:0008006" key="3">
    <source>
        <dbReference type="Google" id="ProtNLM"/>
    </source>
</evidence>
<dbReference type="EMBL" id="JACAZF010000010">
    <property type="protein sequence ID" value="KAF7293564.1"/>
    <property type="molecule type" value="Genomic_DNA"/>
</dbReference>
<dbReference type="OrthoDB" id="2831009at2759"/>
<protein>
    <recommendedName>
        <fullName evidence="3">F-box domain-containing protein</fullName>
    </recommendedName>
</protein>
<reference evidence="1" key="1">
    <citation type="submission" date="2020-05" db="EMBL/GenBank/DDBJ databases">
        <title>Mycena genomes resolve the evolution of fungal bioluminescence.</title>
        <authorList>
            <person name="Tsai I.J."/>
        </authorList>
    </citation>
    <scope>NUCLEOTIDE SEQUENCE</scope>
    <source>
        <strain evidence="1">171206Taipei</strain>
    </source>
</reference>
<dbReference type="GeneID" id="59350411"/>
<organism evidence="1 2">
    <name type="scientific">Mycena indigotica</name>
    <dbReference type="NCBI Taxonomy" id="2126181"/>
    <lineage>
        <taxon>Eukaryota</taxon>
        <taxon>Fungi</taxon>
        <taxon>Dikarya</taxon>
        <taxon>Basidiomycota</taxon>
        <taxon>Agaricomycotina</taxon>
        <taxon>Agaricomycetes</taxon>
        <taxon>Agaricomycetidae</taxon>
        <taxon>Agaricales</taxon>
        <taxon>Marasmiineae</taxon>
        <taxon>Mycenaceae</taxon>
        <taxon>Mycena</taxon>
    </lineage>
</organism>
<keyword evidence="2" id="KW-1185">Reference proteome</keyword>
<dbReference type="SUPFAM" id="SSF52047">
    <property type="entry name" value="RNI-like"/>
    <property type="match status" value="1"/>
</dbReference>
<comment type="caution">
    <text evidence="1">The sequence shown here is derived from an EMBL/GenBank/DDBJ whole genome shotgun (WGS) entry which is preliminary data.</text>
</comment>